<evidence type="ECO:0000256" key="2">
    <source>
        <dbReference type="ARBA" id="ARBA00010615"/>
    </source>
</evidence>
<feature type="domain" description="RING-Gid-type" evidence="10">
    <location>
        <begin position="318"/>
        <end position="379"/>
    </location>
</feature>
<evidence type="ECO:0000256" key="8">
    <source>
        <dbReference type="SAM" id="Coils"/>
    </source>
</evidence>
<organism evidence="12">
    <name type="scientific">Dissoconium aciculare CBS 342.82</name>
    <dbReference type="NCBI Taxonomy" id="1314786"/>
    <lineage>
        <taxon>Eukaryota</taxon>
        <taxon>Fungi</taxon>
        <taxon>Dikarya</taxon>
        <taxon>Ascomycota</taxon>
        <taxon>Pezizomycotina</taxon>
        <taxon>Dothideomycetes</taxon>
        <taxon>Dothideomycetidae</taxon>
        <taxon>Mycosphaerellales</taxon>
        <taxon>Dissoconiaceae</taxon>
        <taxon>Dissoconium</taxon>
    </lineage>
</organism>
<dbReference type="GO" id="GO:0061630">
    <property type="term" value="F:ubiquitin protein ligase activity"/>
    <property type="evidence" value="ECO:0007669"/>
    <property type="project" value="InterPro"/>
</dbReference>
<dbReference type="GO" id="GO:0005737">
    <property type="term" value="C:cytoplasm"/>
    <property type="evidence" value="ECO:0007669"/>
    <property type="project" value="UniProtKB-SubCell"/>
</dbReference>
<dbReference type="RefSeq" id="XP_033458218.1">
    <property type="nucleotide sequence ID" value="XM_033607817.1"/>
</dbReference>
<name>A0A6J3M2N6_9PEZI</name>
<accession>A0A6J3M2N6</accession>
<reference evidence="12" key="1">
    <citation type="submission" date="2020-01" db="EMBL/GenBank/DDBJ databases">
        <authorList>
            <consortium name="DOE Joint Genome Institute"/>
            <person name="Haridas S."/>
            <person name="Albert R."/>
            <person name="Binder M."/>
            <person name="Bloem J."/>
            <person name="Labutti K."/>
            <person name="Salamov A."/>
            <person name="Andreopoulos B."/>
            <person name="Baker S.E."/>
            <person name="Barry K."/>
            <person name="Bills G."/>
            <person name="Bluhm B.H."/>
            <person name="Cannon C."/>
            <person name="Castanera R."/>
            <person name="Culley D.E."/>
            <person name="Daum C."/>
            <person name="Ezra D."/>
            <person name="Gonzalez J.B."/>
            <person name="Henrissat B."/>
            <person name="Kuo A."/>
            <person name="Liang C."/>
            <person name="Lipzen A."/>
            <person name="Lutzoni F."/>
            <person name="Magnuson J."/>
            <person name="Mondo S."/>
            <person name="Nolan M."/>
            <person name="Ohm R."/>
            <person name="Pangilinan J."/>
            <person name="Park H.-J."/>
            <person name="Ramirez L."/>
            <person name="Alfaro M."/>
            <person name="Sun H."/>
            <person name="Tritt A."/>
            <person name="Yoshinaga Y."/>
            <person name="Zwiers L.-H."/>
            <person name="Turgeon B.G."/>
            <person name="Goodwin S.B."/>
            <person name="Spatafora J.W."/>
            <person name="Crous P.W."/>
            <person name="Grigoriev I.V."/>
        </authorList>
    </citation>
    <scope>NUCLEOTIDE SEQUENCE</scope>
    <source>
        <strain evidence="12">CBS 342.82</strain>
    </source>
</reference>
<dbReference type="Proteomes" id="UP000504637">
    <property type="component" value="Unplaced"/>
</dbReference>
<evidence type="ECO:0000256" key="7">
    <source>
        <dbReference type="PROSITE-ProRule" id="PRU01215"/>
    </source>
</evidence>
<keyword evidence="11" id="KW-1185">Reference proteome</keyword>
<evidence type="ECO:0000259" key="10">
    <source>
        <dbReference type="PROSITE" id="PS51867"/>
    </source>
</evidence>
<evidence type="ECO:0000259" key="9">
    <source>
        <dbReference type="PROSITE" id="PS50897"/>
    </source>
</evidence>
<dbReference type="PANTHER" id="PTHR12170">
    <property type="entry name" value="MACROPHAGE ERYTHROBLAST ATTACHER-RELATED"/>
    <property type="match status" value="1"/>
</dbReference>
<feature type="domain" description="CTLH" evidence="9">
    <location>
        <begin position="157"/>
        <end position="214"/>
    </location>
</feature>
<evidence type="ECO:0000313" key="12">
    <source>
        <dbReference type="RefSeq" id="XP_033458218.1"/>
    </source>
</evidence>
<feature type="coiled-coil region" evidence="8">
    <location>
        <begin position="26"/>
        <end position="93"/>
    </location>
</feature>
<dbReference type="OrthoDB" id="1933455at2759"/>
<comment type="similarity">
    <text evidence="2">Belongs to the FYV10 family.</text>
</comment>
<evidence type="ECO:0000256" key="3">
    <source>
        <dbReference type="ARBA" id="ARBA00022490"/>
    </source>
</evidence>
<keyword evidence="4" id="KW-0479">Metal-binding</keyword>
<keyword evidence="5 7" id="KW-0863">Zinc-finger</keyword>
<evidence type="ECO:0000313" key="11">
    <source>
        <dbReference type="Proteomes" id="UP000504637"/>
    </source>
</evidence>
<evidence type="ECO:0000256" key="1">
    <source>
        <dbReference type="ARBA" id="ARBA00004496"/>
    </source>
</evidence>
<sequence>MAELAITKLDPDSQLLLDQPLLRLPYELLRKNLKSAQRHIEQAHKNIQKDLQTAAAQSPSLSLATIDATLTKAQTLKRKLEQLHIEEQNLHRQQRVRIQHLQQLHEVHSLADVKYDEWSHTRLDRLLVDYILRQGSTQSAKELAVEKGIQDLVDVDVFEECGRIEKGLRAGKMQDCLAWCNDNKQSLKKINSTLELELRLQQFIEMARNDEAKTGIEAIYHARKYLSLGQESGFGLKAGGLLAHPSDTEVEPFRTMYNLARYDQLAELFVKTHHELFSLPLQPLLHTALSAGLSALKTPSCHSEFALHANANTGAPVCPICSTELNELARNVPYAHQSKSHIEDDPVVLPNGRVFGRERLKTLNEKLGTPAGKIRDPTDPEGVEWDERVMKKVFIS</sequence>
<keyword evidence="8" id="KW-0175">Coiled coil</keyword>
<dbReference type="InterPro" id="IPR045098">
    <property type="entry name" value="Fyv10_fam"/>
</dbReference>
<reference evidence="12" key="3">
    <citation type="submission" date="2025-08" db="UniProtKB">
        <authorList>
            <consortium name="RefSeq"/>
        </authorList>
    </citation>
    <scope>IDENTIFICATION</scope>
    <source>
        <strain evidence="12">CBS 342.82</strain>
    </source>
</reference>
<dbReference type="GO" id="GO:0005634">
    <property type="term" value="C:nucleus"/>
    <property type="evidence" value="ECO:0007669"/>
    <property type="project" value="TreeGrafter"/>
</dbReference>
<evidence type="ECO:0008006" key="13">
    <source>
        <dbReference type="Google" id="ProtNLM"/>
    </source>
</evidence>
<evidence type="ECO:0000256" key="5">
    <source>
        <dbReference type="ARBA" id="ARBA00022771"/>
    </source>
</evidence>
<dbReference type="PROSITE" id="PS50897">
    <property type="entry name" value="CTLH"/>
    <property type="match status" value="1"/>
</dbReference>
<proteinExistence type="inferred from homology"/>
<gene>
    <name evidence="12" type="ORF">K489DRAFT_411570</name>
</gene>
<dbReference type="PROSITE" id="PS51867">
    <property type="entry name" value="ZF_RING_GID"/>
    <property type="match status" value="1"/>
</dbReference>
<dbReference type="InterPro" id="IPR006595">
    <property type="entry name" value="CTLH_C"/>
</dbReference>
<protein>
    <recommendedName>
        <fullName evidence="13">Protein fyv10</fullName>
    </recommendedName>
</protein>
<dbReference type="InterPro" id="IPR024964">
    <property type="entry name" value="CTLH/CRA"/>
</dbReference>
<evidence type="ECO:0000256" key="4">
    <source>
        <dbReference type="ARBA" id="ARBA00022723"/>
    </source>
</evidence>
<comment type="subcellular location">
    <subcellularLocation>
        <location evidence="1">Cytoplasm</location>
    </subcellularLocation>
</comment>
<keyword evidence="3" id="KW-0963">Cytoplasm</keyword>
<keyword evidence="6" id="KW-0862">Zinc</keyword>
<reference evidence="12" key="2">
    <citation type="submission" date="2020-04" db="EMBL/GenBank/DDBJ databases">
        <authorList>
            <consortium name="NCBI Genome Project"/>
        </authorList>
    </citation>
    <scope>NUCLEOTIDE SEQUENCE</scope>
    <source>
        <strain evidence="12">CBS 342.82</strain>
    </source>
</reference>
<dbReference type="Pfam" id="PF10607">
    <property type="entry name" value="CTLH"/>
    <property type="match status" value="1"/>
</dbReference>
<dbReference type="SMART" id="SM00668">
    <property type="entry name" value="CTLH"/>
    <property type="match status" value="1"/>
</dbReference>
<dbReference type="InterPro" id="IPR044063">
    <property type="entry name" value="ZF_RING_GID"/>
</dbReference>
<evidence type="ECO:0000256" key="6">
    <source>
        <dbReference type="ARBA" id="ARBA00022833"/>
    </source>
</evidence>
<dbReference type="AlphaFoldDB" id="A0A6J3M2N6"/>
<dbReference type="GO" id="GO:0043161">
    <property type="term" value="P:proteasome-mediated ubiquitin-dependent protein catabolic process"/>
    <property type="evidence" value="ECO:0007669"/>
    <property type="project" value="InterPro"/>
</dbReference>
<feature type="zinc finger region" description="RING-Gid-type" evidence="7">
    <location>
        <begin position="318"/>
        <end position="379"/>
    </location>
</feature>
<dbReference type="GO" id="GO:0034657">
    <property type="term" value="C:GID complex"/>
    <property type="evidence" value="ECO:0007669"/>
    <property type="project" value="TreeGrafter"/>
</dbReference>
<dbReference type="GeneID" id="54365616"/>
<dbReference type="PANTHER" id="PTHR12170:SF2">
    <property type="entry name" value="E3 UBIQUITIN-PROTEIN TRANSFERASE MAEA"/>
    <property type="match status" value="1"/>
</dbReference>
<dbReference type="GO" id="GO:0008270">
    <property type="term" value="F:zinc ion binding"/>
    <property type="evidence" value="ECO:0007669"/>
    <property type="project" value="UniProtKB-KW"/>
</dbReference>